<sequence>MTAFRILAAMALAILTISACAGRPAVPLDEAAIEPFVVERDLAGRTIGEGSFSAINGTNRSFTAWLDGSWDGETLTLLEDFEYDDGETDKKTWRLTKLENGEYSGTREDVVDTARGYMDGEAFRLEYTVLLPGEDGGKGMTVKFRDVLVRQADGVIINKATVGKWGFRVGKVDLTITPVTE</sequence>
<keyword evidence="1" id="KW-0732">Signal</keyword>
<feature type="signal peptide" evidence="1">
    <location>
        <begin position="1"/>
        <end position="21"/>
    </location>
</feature>
<evidence type="ECO:0000256" key="1">
    <source>
        <dbReference type="SAM" id="SignalP"/>
    </source>
</evidence>
<protein>
    <submittedName>
        <fullName evidence="3">DUF3833 family protein</fullName>
    </submittedName>
</protein>
<keyword evidence="5" id="KW-1185">Reference proteome</keyword>
<evidence type="ECO:0000313" key="5">
    <source>
        <dbReference type="Proteomes" id="UP000818603"/>
    </source>
</evidence>
<organism evidence="2 4">
    <name type="scientific">Aquisalinus luteolus</name>
    <dbReference type="NCBI Taxonomy" id="1566827"/>
    <lineage>
        <taxon>Bacteria</taxon>
        <taxon>Pseudomonadati</taxon>
        <taxon>Pseudomonadota</taxon>
        <taxon>Alphaproteobacteria</taxon>
        <taxon>Parvularculales</taxon>
        <taxon>Parvularculaceae</taxon>
        <taxon>Aquisalinus</taxon>
    </lineage>
</organism>
<evidence type="ECO:0000313" key="3">
    <source>
        <dbReference type="EMBL" id="NHK27992.1"/>
    </source>
</evidence>
<dbReference type="EMBL" id="VCJR02000002">
    <property type="protein sequence ID" value="NHK27992.1"/>
    <property type="molecule type" value="Genomic_DNA"/>
</dbReference>
<dbReference type="InterPro" id="IPR024409">
    <property type="entry name" value="DUF3833"/>
</dbReference>
<dbReference type="Proteomes" id="UP000818603">
    <property type="component" value="Unassembled WGS sequence"/>
</dbReference>
<proteinExistence type="predicted"/>
<evidence type="ECO:0000313" key="2">
    <source>
        <dbReference type="EMBL" id="GGH97145.1"/>
    </source>
</evidence>
<feature type="chain" id="PRO_5035176838" evidence="1">
    <location>
        <begin position="22"/>
        <end position="181"/>
    </location>
</feature>
<dbReference type="EMBL" id="BMGZ01000002">
    <property type="protein sequence ID" value="GGH97145.1"/>
    <property type="molecule type" value="Genomic_DNA"/>
</dbReference>
<reference evidence="2" key="3">
    <citation type="submission" date="2020-09" db="EMBL/GenBank/DDBJ databases">
        <authorList>
            <person name="Sun Q."/>
            <person name="Zhou Y."/>
        </authorList>
    </citation>
    <scope>NUCLEOTIDE SEQUENCE</scope>
    <source>
        <strain evidence="2">CGMCC 1.14984</strain>
    </source>
</reference>
<dbReference type="AlphaFoldDB" id="A0A8J3EQX7"/>
<accession>A0A8J3EQX7</accession>
<reference evidence="3 5" key="2">
    <citation type="submission" date="2020-02" db="EMBL/GenBank/DDBJ databases">
        <title>Genome sequence of Parvularcula flava strain NH6-79.</title>
        <authorList>
            <person name="Abdul Karim M.H."/>
            <person name="Lam M.Q."/>
            <person name="Chen S.J."/>
            <person name="Yahya A."/>
            <person name="Shahir S."/>
            <person name="Shamsir M.S."/>
            <person name="Chong C.S."/>
        </authorList>
    </citation>
    <scope>NUCLEOTIDE SEQUENCE [LARGE SCALE GENOMIC DNA]</scope>
    <source>
        <strain evidence="3 5">NH6-79</strain>
    </source>
</reference>
<gene>
    <name evidence="3" type="ORF">FF098_008760</name>
    <name evidence="2" type="ORF">GCM10011355_17650</name>
</gene>
<evidence type="ECO:0000313" key="4">
    <source>
        <dbReference type="Proteomes" id="UP000621856"/>
    </source>
</evidence>
<name>A0A8J3EQX7_9PROT</name>
<comment type="caution">
    <text evidence="2">The sequence shown here is derived from an EMBL/GenBank/DDBJ whole genome shotgun (WGS) entry which is preliminary data.</text>
</comment>
<reference evidence="2" key="1">
    <citation type="journal article" date="2014" name="Int. J. Syst. Evol. Microbiol.">
        <title>Complete genome sequence of Corynebacterium casei LMG S-19264T (=DSM 44701T), isolated from a smear-ripened cheese.</title>
        <authorList>
            <consortium name="US DOE Joint Genome Institute (JGI-PGF)"/>
            <person name="Walter F."/>
            <person name="Albersmeier A."/>
            <person name="Kalinowski J."/>
            <person name="Ruckert C."/>
        </authorList>
    </citation>
    <scope>NUCLEOTIDE SEQUENCE</scope>
    <source>
        <strain evidence="2">CGMCC 1.14984</strain>
    </source>
</reference>
<dbReference type="PROSITE" id="PS51257">
    <property type="entry name" value="PROKAR_LIPOPROTEIN"/>
    <property type="match status" value="1"/>
</dbReference>
<dbReference type="Proteomes" id="UP000621856">
    <property type="component" value="Unassembled WGS sequence"/>
</dbReference>
<dbReference type="RefSeq" id="WP_155139624.1">
    <property type="nucleotide sequence ID" value="NZ_BMGZ01000002.1"/>
</dbReference>
<dbReference type="Pfam" id="PF12915">
    <property type="entry name" value="DUF3833"/>
    <property type="match status" value="1"/>
</dbReference>